<dbReference type="InterPro" id="IPR006153">
    <property type="entry name" value="Cation/H_exchanger_TM"/>
</dbReference>
<feature type="compositionally biased region" description="Polar residues" evidence="7">
    <location>
        <begin position="532"/>
        <end position="543"/>
    </location>
</feature>
<evidence type="ECO:0000313" key="11">
    <source>
        <dbReference type="Proteomes" id="UP001610728"/>
    </source>
</evidence>
<dbReference type="Gene3D" id="1.20.1530.20">
    <property type="match status" value="1"/>
</dbReference>
<feature type="transmembrane region" description="Helical" evidence="8">
    <location>
        <begin position="36"/>
        <end position="54"/>
    </location>
</feature>
<keyword evidence="4 8" id="KW-1133">Transmembrane helix</keyword>
<evidence type="ECO:0000256" key="6">
    <source>
        <dbReference type="ARBA" id="ARBA00023136"/>
    </source>
</evidence>
<gene>
    <name evidence="10" type="ORF">HOO65_090034</name>
</gene>
<feature type="compositionally biased region" description="Polar residues" evidence="7">
    <location>
        <begin position="465"/>
        <end position="475"/>
    </location>
</feature>
<feature type="transmembrane region" description="Helical" evidence="8">
    <location>
        <begin position="386"/>
        <end position="407"/>
    </location>
</feature>
<accession>A0ABR4M8Z6</accession>
<feature type="transmembrane region" description="Helical" evidence="8">
    <location>
        <begin position="419"/>
        <end position="439"/>
    </location>
</feature>
<dbReference type="GeneID" id="98121258"/>
<organism evidence="10 11">
    <name type="scientific">Ceratocystis lukuohia</name>
    <dbReference type="NCBI Taxonomy" id="2019550"/>
    <lineage>
        <taxon>Eukaryota</taxon>
        <taxon>Fungi</taxon>
        <taxon>Dikarya</taxon>
        <taxon>Ascomycota</taxon>
        <taxon>Pezizomycotina</taxon>
        <taxon>Sordariomycetes</taxon>
        <taxon>Hypocreomycetidae</taxon>
        <taxon>Microascales</taxon>
        <taxon>Ceratocystidaceae</taxon>
        <taxon>Ceratocystis</taxon>
    </lineage>
</organism>
<protein>
    <submittedName>
        <fullName evidence="10">K+/H+ antiporter 1</fullName>
    </submittedName>
</protein>
<evidence type="ECO:0000256" key="8">
    <source>
        <dbReference type="SAM" id="Phobius"/>
    </source>
</evidence>
<dbReference type="PANTHER" id="PTHR32468:SF0">
    <property type="entry name" value="K(+)_H(+) ANTIPORTER 1"/>
    <property type="match status" value="1"/>
</dbReference>
<feature type="domain" description="Cation/H+ exchanger transmembrane" evidence="9">
    <location>
        <begin position="47"/>
        <end position="435"/>
    </location>
</feature>
<feature type="transmembrane region" description="Helical" evidence="8">
    <location>
        <begin position="66"/>
        <end position="84"/>
    </location>
</feature>
<feature type="transmembrane region" description="Helical" evidence="8">
    <location>
        <begin position="99"/>
        <end position="119"/>
    </location>
</feature>
<dbReference type="InterPro" id="IPR050794">
    <property type="entry name" value="CPA2_transporter"/>
</dbReference>
<feature type="transmembrane region" description="Helical" evidence="8">
    <location>
        <begin position="166"/>
        <end position="191"/>
    </location>
</feature>
<name>A0ABR4M8Z6_9PEZI</name>
<evidence type="ECO:0000313" key="10">
    <source>
        <dbReference type="EMBL" id="KAL2884739.1"/>
    </source>
</evidence>
<evidence type="ECO:0000256" key="1">
    <source>
        <dbReference type="ARBA" id="ARBA00004141"/>
    </source>
</evidence>
<feature type="transmembrane region" description="Helical" evidence="8">
    <location>
        <begin position="274"/>
        <end position="305"/>
    </location>
</feature>
<dbReference type="PANTHER" id="PTHR32468">
    <property type="entry name" value="CATION/H + ANTIPORTER"/>
    <property type="match status" value="1"/>
</dbReference>
<proteinExistence type="predicted"/>
<dbReference type="EMBL" id="JABSNW010000009">
    <property type="protein sequence ID" value="KAL2884739.1"/>
    <property type="molecule type" value="Genomic_DNA"/>
</dbReference>
<evidence type="ECO:0000259" key="9">
    <source>
        <dbReference type="Pfam" id="PF00999"/>
    </source>
</evidence>
<keyword evidence="2" id="KW-0813">Transport</keyword>
<feature type="transmembrane region" description="Helical" evidence="8">
    <location>
        <begin position="203"/>
        <end position="227"/>
    </location>
</feature>
<dbReference type="Pfam" id="PF00999">
    <property type="entry name" value="Na_H_Exchanger"/>
    <property type="match status" value="1"/>
</dbReference>
<sequence>MSITDNISNSLVRRAARAQAGILEGMDPTDYDPSNPIILFIIQACIIIVFCRLLHYPLSLLGQPRVIAEVIGGIVLGPSVMMRIPNFKETIFPTASMPVLNNVANLGLVIFLFLVALEIDLRMFRQNWRLAAGVGVASMMLPFGLGVAIAWGLYNEFRSGTNLEDIGFGTYALFIGTALAITAFPVLCRILTELKLLHANVGVTALAAGVANDVTGWILLALCVALANNSSGLAALWALLCTIGWTLFLTLIVRPIFIWYLRKTGSLQNGPTQGIVALTMLLVLASAFFTAIIGVHAIFGAFLVGVICPHDGGFAVKMTEKIEDLISVLFLPLYFALSGLNTNLGLLNSGIAWAYVVGVLAVAFTGKIVGGTLAARFFKLEWRESLTIGVLMSCKGLVELIVLNIGLQAKILNEQTFTIFVVMAVITTVSTTPLTKLLYPPSYQRAIEGWRRGETDKKGRPLLQSGPSSQANASSALRTDMVHRLMVHLRLDTLSSLFTFVSLLEIEDVKTNGVDAENEAKTGHADPAAESNIETPGESTNVQTHRHLEVHGLRLLELTDRTSSVMQSTEGDEYGVSDPVVTAFSTFSRLNEVAAAGRVAIVPASSFSETLVHHASSISSDFVIIPWSQRGSLTEDQGSTMPSEISSFQGRGYSEFVQETLRHAPCPTAIFMDKGFGGGNKGLPTRPPMSRTASVHSTRTRKDPIALPVKDKSHVVFFPFFGGADDRVALRFVMQLSKKANVTATIAHFKFTDEESLSVDGEIDKTAAYEAHASSNSSQHSSSVDDHYLLSSLQSNLASLGGGRVAFTEIPVTRQNAIAIALQTAQTIVGQNPRNAGDLIIVGRSHSCLNDGATDIGDELKSTLGQAASSLLGAHANASVLVVQDTRLTSE</sequence>
<reference evidence="10 11" key="1">
    <citation type="submission" date="2020-05" db="EMBL/GenBank/DDBJ databases">
        <title>Ceratocystis lukuohia genome.</title>
        <authorList>
            <person name="Harrington T.C."/>
            <person name="Kim K."/>
            <person name="Mayers C.G."/>
        </authorList>
    </citation>
    <scope>NUCLEOTIDE SEQUENCE [LARGE SCALE GENOMIC DNA]</scope>
    <source>
        <strain evidence="10 11">C4212</strain>
    </source>
</reference>
<keyword evidence="6 8" id="KW-0472">Membrane</keyword>
<keyword evidence="3 8" id="KW-0812">Transmembrane</keyword>
<feature type="transmembrane region" description="Helical" evidence="8">
    <location>
        <begin position="131"/>
        <end position="154"/>
    </location>
</feature>
<keyword evidence="5" id="KW-0406">Ion transport</keyword>
<keyword evidence="11" id="KW-1185">Reference proteome</keyword>
<evidence type="ECO:0000256" key="4">
    <source>
        <dbReference type="ARBA" id="ARBA00022989"/>
    </source>
</evidence>
<evidence type="ECO:0000256" key="2">
    <source>
        <dbReference type="ARBA" id="ARBA00022448"/>
    </source>
</evidence>
<feature type="region of interest" description="Disordered" evidence="7">
    <location>
        <begin position="456"/>
        <end position="475"/>
    </location>
</feature>
<dbReference type="InterPro" id="IPR038770">
    <property type="entry name" value="Na+/solute_symporter_sf"/>
</dbReference>
<feature type="transmembrane region" description="Helical" evidence="8">
    <location>
        <begin position="325"/>
        <end position="346"/>
    </location>
</feature>
<feature type="region of interest" description="Disordered" evidence="7">
    <location>
        <begin position="680"/>
        <end position="701"/>
    </location>
</feature>
<dbReference type="RefSeq" id="XP_070855920.1">
    <property type="nucleotide sequence ID" value="XM_071004442.1"/>
</dbReference>
<evidence type="ECO:0000256" key="3">
    <source>
        <dbReference type="ARBA" id="ARBA00022692"/>
    </source>
</evidence>
<dbReference type="Proteomes" id="UP001610728">
    <property type="component" value="Unassembled WGS sequence"/>
</dbReference>
<comment type="caution">
    <text evidence="10">The sequence shown here is derived from an EMBL/GenBank/DDBJ whole genome shotgun (WGS) entry which is preliminary data.</text>
</comment>
<evidence type="ECO:0000256" key="5">
    <source>
        <dbReference type="ARBA" id="ARBA00023065"/>
    </source>
</evidence>
<feature type="region of interest" description="Disordered" evidence="7">
    <location>
        <begin position="518"/>
        <end position="543"/>
    </location>
</feature>
<feature type="transmembrane region" description="Helical" evidence="8">
    <location>
        <begin position="233"/>
        <end position="253"/>
    </location>
</feature>
<comment type="subcellular location">
    <subcellularLocation>
        <location evidence="1">Membrane</location>
        <topology evidence="1">Multi-pass membrane protein</topology>
    </subcellularLocation>
</comment>
<evidence type="ECO:0000256" key="7">
    <source>
        <dbReference type="SAM" id="MobiDB-lite"/>
    </source>
</evidence>
<feature type="transmembrane region" description="Helical" evidence="8">
    <location>
        <begin position="353"/>
        <end position="374"/>
    </location>
</feature>